<reference evidence="3" key="1">
    <citation type="submission" date="2016-10" db="EMBL/GenBank/DDBJ databases">
        <authorList>
            <person name="Varghese N."/>
            <person name="Submissions S."/>
        </authorList>
    </citation>
    <scope>NUCLEOTIDE SEQUENCE [LARGE SCALE GENOMIC DNA]</scope>
    <source>
        <strain evidence="3">DSM 45405</strain>
    </source>
</reference>
<feature type="region of interest" description="Disordered" evidence="1">
    <location>
        <begin position="39"/>
        <end position="85"/>
    </location>
</feature>
<dbReference type="Proteomes" id="UP000182915">
    <property type="component" value="Chromosome I"/>
</dbReference>
<proteinExistence type="predicted"/>
<sequence>MPDEPPEMLAYETESSAELKEMAGDKVAGGAAGAAVLGTGSGAAGYLDDGSPPYFPGGEVEALGQGAEGSLGVGGTVNPRSDDEE</sequence>
<evidence type="ECO:0000313" key="2">
    <source>
        <dbReference type="EMBL" id="SEH83444.1"/>
    </source>
</evidence>
<evidence type="ECO:0000256" key="1">
    <source>
        <dbReference type="SAM" id="MobiDB-lite"/>
    </source>
</evidence>
<accession>A0A1H6LBR4</accession>
<evidence type="ECO:0000313" key="3">
    <source>
        <dbReference type="Proteomes" id="UP000182915"/>
    </source>
</evidence>
<dbReference type="AlphaFoldDB" id="A0A1H6LBR4"/>
<dbReference type="EMBL" id="LT629971">
    <property type="protein sequence ID" value="SEH83444.1"/>
    <property type="molecule type" value="Genomic_DNA"/>
</dbReference>
<dbReference type="RefSeq" id="WP_157897808.1">
    <property type="nucleotide sequence ID" value="NZ_LT629971.1"/>
</dbReference>
<name>A0A1H6LBR4_MYCRU</name>
<gene>
    <name evidence="2" type="ORF">SAMN04489835_4689</name>
</gene>
<organism evidence="2 3">
    <name type="scientific">Mycolicibacterium rutilum</name>
    <name type="common">Mycobacterium rutilum</name>
    <dbReference type="NCBI Taxonomy" id="370526"/>
    <lineage>
        <taxon>Bacteria</taxon>
        <taxon>Bacillati</taxon>
        <taxon>Actinomycetota</taxon>
        <taxon>Actinomycetes</taxon>
        <taxon>Mycobacteriales</taxon>
        <taxon>Mycobacteriaceae</taxon>
        <taxon>Mycolicibacterium</taxon>
    </lineage>
</organism>
<keyword evidence="3" id="KW-1185">Reference proteome</keyword>
<protein>
    <submittedName>
        <fullName evidence="2">Uncharacterized protein</fullName>
    </submittedName>
</protein>
<feature type="compositionally biased region" description="Gly residues" evidence="1">
    <location>
        <begin position="66"/>
        <end position="75"/>
    </location>
</feature>